<proteinExistence type="predicted"/>
<dbReference type="AlphaFoldDB" id="A0A0Q0S3M2"/>
<dbReference type="Proteomes" id="UP000050443">
    <property type="component" value="Unassembled WGS sequence"/>
</dbReference>
<protein>
    <submittedName>
        <fullName evidence="1">Uncharacterized protein</fullName>
    </submittedName>
</protein>
<comment type="caution">
    <text evidence="1">The sequence shown here is derived from an EMBL/GenBank/DDBJ whole genome shotgun (WGS) entry which is preliminary data.</text>
</comment>
<evidence type="ECO:0000313" key="1">
    <source>
        <dbReference type="EMBL" id="KQB40047.1"/>
    </source>
</evidence>
<evidence type="ECO:0000313" key="2">
    <source>
        <dbReference type="Proteomes" id="UP000050443"/>
    </source>
</evidence>
<gene>
    <name evidence="1" type="ORF">RC62_731</name>
</gene>
<dbReference type="PATRIC" id="fig|362413.3.peg.710"/>
<organism evidence="1 2">
    <name type="scientific">Flavobacterium aquidurense</name>
    <dbReference type="NCBI Taxonomy" id="362413"/>
    <lineage>
        <taxon>Bacteria</taxon>
        <taxon>Pseudomonadati</taxon>
        <taxon>Bacteroidota</taxon>
        <taxon>Flavobacteriia</taxon>
        <taxon>Flavobacteriales</taxon>
        <taxon>Flavobacteriaceae</taxon>
        <taxon>Flavobacterium</taxon>
    </lineage>
</organism>
<sequence>MIILIRQVQLSVLSFFKFKFQIIETENIILKQITPNGFIVIA</sequence>
<reference evidence="1 2" key="1">
    <citation type="submission" date="2014-09" db="EMBL/GenBank/DDBJ databases">
        <title>Genome sequence of Flavobacterium aquidurense RC62.</title>
        <authorList>
            <person name="Kim J.F."/>
            <person name="Kwak M.-J."/>
        </authorList>
    </citation>
    <scope>NUCLEOTIDE SEQUENCE [LARGE SCALE GENOMIC DNA]</scope>
    <source>
        <strain evidence="1 2">RC62</strain>
    </source>
</reference>
<name>A0A0Q0S3M2_9FLAO</name>
<dbReference type="EMBL" id="JRLF01000011">
    <property type="protein sequence ID" value="KQB40047.1"/>
    <property type="molecule type" value="Genomic_DNA"/>
</dbReference>
<accession>A0A0Q0S3M2</accession>